<dbReference type="CDD" id="cd14014">
    <property type="entry name" value="STKc_PknB_like"/>
    <property type="match status" value="1"/>
</dbReference>
<keyword evidence="11" id="KW-1185">Reference proteome</keyword>
<dbReference type="PROSITE" id="PS50011">
    <property type="entry name" value="PROTEIN_KINASE_DOM"/>
    <property type="match status" value="1"/>
</dbReference>
<dbReference type="PROSITE" id="PS00108">
    <property type="entry name" value="PROTEIN_KINASE_ST"/>
    <property type="match status" value="1"/>
</dbReference>
<sequence length="697" mass="74366">MLPNEIAGKYELRGTLGAGAMGTVYDAVDRMIERRVAIKVVKRPPPGDPEGEEAHGRFRREAQAAGRLSHNNIVGVYDYGENADSAWIVMELVEAGSLKDRLDKKERFPVAEIVRVMEQVLAALAYSHGRGVVHRDIKPANIMLAHDGTVKMADFGIARLENSSMTQVGTIMGTPSYMAPEQLRGETVDARADIWAAGVMLYQLLTGEKPFDGGLAALMHKALHTEPVPPSQLSVTTPRAFDAVVAKALAKRPEDRWPTAIAFAEAIRNAAVASAVPADAPAEAEDSEATMVAVARPAAAAAAPRLVDPFDAAPAVAVPPPQPPAAPAPPPKRKAPVALIAGGGVAALIAAGVAGFLLLSGNGGQPVPPDQIAQAVPQQDAEHLASEQRAQEEAARTAAEQRAREQQADQARAEAQRQAVEQRTREEAARLQAAREDSDRAHRQAEQARLEADQRAEAARQQQQAEARQEEERRRAERLRAELPLAGAAAASAAPCSLLTWTATPTTLTVSGVIRRGGEAAVRQAIAARGIPPETVRLQLSPFDGPYCQVLDLVRPVAAVPEAAPQVELLGTQPLAKGELLRMEVAMPPAPAQLYVAYFMQSGEVAQLVASRPEQANARARLGDPSGSFTGWEVDEPFGTDLALVFASDRSIFPQRRPVVEQADAYLSALATGIRQAQAQGGRVTVRAMIIETVQRR</sequence>
<feature type="domain" description="Protein kinase" evidence="9">
    <location>
        <begin position="10"/>
        <end position="272"/>
    </location>
</feature>
<keyword evidence="6 7" id="KW-0067">ATP-binding</keyword>
<protein>
    <recommendedName>
        <fullName evidence="1">non-specific serine/threonine protein kinase</fullName>
        <ecNumber evidence="1">2.7.11.1</ecNumber>
    </recommendedName>
</protein>
<dbReference type="InterPro" id="IPR017441">
    <property type="entry name" value="Protein_kinase_ATP_BS"/>
</dbReference>
<feature type="region of interest" description="Disordered" evidence="8">
    <location>
        <begin position="314"/>
        <end position="334"/>
    </location>
</feature>
<feature type="region of interest" description="Disordered" evidence="8">
    <location>
        <begin position="368"/>
        <end position="477"/>
    </location>
</feature>
<evidence type="ECO:0000259" key="9">
    <source>
        <dbReference type="PROSITE" id="PS50011"/>
    </source>
</evidence>
<evidence type="ECO:0000256" key="6">
    <source>
        <dbReference type="ARBA" id="ARBA00022840"/>
    </source>
</evidence>
<name>A0A9X0UDD9_9PROT</name>
<feature type="binding site" evidence="7">
    <location>
        <position position="39"/>
    </location>
    <ligand>
        <name>ATP</name>
        <dbReference type="ChEBI" id="CHEBI:30616"/>
    </ligand>
</feature>
<dbReference type="PROSITE" id="PS00107">
    <property type="entry name" value="PROTEIN_KINASE_ATP"/>
    <property type="match status" value="1"/>
</dbReference>
<feature type="compositionally biased region" description="Basic and acidic residues" evidence="8">
    <location>
        <begin position="467"/>
        <end position="477"/>
    </location>
</feature>
<dbReference type="PANTHER" id="PTHR43289:SF6">
    <property type="entry name" value="SERINE_THREONINE-PROTEIN KINASE NEKL-3"/>
    <property type="match status" value="1"/>
</dbReference>
<dbReference type="Pfam" id="PF00069">
    <property type="entry name" value="Pkinase"/>
    <property type="match status" value="1"/>
</dbReference>
<evidence type="ECO:0000256" key="7">
    <source>
        <dbReference type="PROSITE-ProRule" id="PRU10141"/>
    </source>
</evidence>
<feature type="compositionally biased region" description="Basic and acidic residues" evidence="8">
    <location>
        <begin position="380"/>
        <end position="458"/>
    </location>
</feature>
<evidence type="ECO:0000256" key="1">
    <source>
        <dbReference type="ARBA" id="ARBA00012513"/>
    </source>
</evidence>
<keyword evidence="3" id="KW-0808">Transferase</keyword>
<gene>
    <name evidence="10" type="ORF">H7965_09520</name>
</gene>
<dbReference type="InterPro" id="IPR008271">
    <property type="entry name" value="Ser/Thr_kinase_AS"/>
</dbReference>
<evidence type="ECO:0000313" key="11">
    <source>
        <dbReference type="Proteomes" id="UP000600101"/>
    </source>
</evidence>
<proteinExistence type="predicted"/>
<keyword evidence="5 10" id="KW-0418">Kinase</keyword>
<dbReference type="RefSeq" id="WP_186770338.1">
    <property type="nucleotide sequence ID" value="NZ_JACOMF010000008.1"/>
</dbReference>
<comment type="caution">
    <text evidence="10">The sequence shown here is derived from an EMBL/GenBank/DDBJ whole genome shotgun (WGS) entry which is preliminary data.</text>
</comment>
<dbReference type="InterPro" id="IPR011009">
    <property type="entry name" value="Kinase-like_dom_sf"/>
</dbReference>
<evidence type="ECO:0000256" key="4">
    <source>
        <dbReference type="ARBA" id="ARBA00022741"/>
    </source>
</evidence>
<dbReference type="SUPFAM" id="SSF56112">
    <property type="entry name" value="Protein kinase-like (PK-like)"/>
    <property type="match status" value="1"/>
</dbReference>
<organism evidence="10 11">
    <name type="scientific">Siccirubricoccus deserti</name>
    <dbReference type="NCBI Taxonomy" id="2013562"/>
    <lineage>
        <taxon>Bacteria</taxon>
        <taxon>Pseudomonadati</taxon>
        <taxon>Pseudomonadota</taxon>
        <taxon>Alphaproteobacteria</taxon>
        <taxon>Acetobacterales</taxon>
        <taxon>Roseomonadaceae</taxon>
        <taxon>Siccirubricoccus</taxon>
    </lineage>
</organism>
<dbReference type="FunFam" id="1.10.510.10:FF:000021">
    <property type="entry name" value="Serine/threonine protein kinase"/>
    <property type="match status" value="1"/>
</dbReference>
<keyword evidence="4 7" id="KW-0547">Nucleotide-binding</keyword>
<evidence type="ECO:0000256" key="5">
    <source>
        <dbReference type="ARBA" id="ARBA00022777"/>
    </source>
</evidence>
<dbReference type="EMBL" id="JACOMF010000008">
    <property type="protein sequence ID" value="MBC4015566.1"/>
    <property type="molecule type" value="Genomic_DNA"/>
</dbReference>
<dbReference type="AlphaFoldDB" id="A0A9X0UDD9"/>
<accession>A0A9X0UDD9</accession>
<evidence type="ECO:0000256" key="3">
    <source>
        <dbReference type="ARBA" id="ARBA00022679"/>
    </source>
</evidence>
<evidence type="ECO:0000313" key="10">
    <source>
        <dbReference type="EMBL" id="MBC4015566.1"/>
    </source>
</evidence>
<feature type="compositionally biased region" description="Pro residues" evidence="8">
    <location>
        <begin position="317"/>
        <end position="330"/>
    </location>
</feature>
<dbReference type="EC" id="2.7.11.1" evidence="1"/>
<dbReference type="GO" id="GO:0004674">
    <property type="term" value="F:protein serine/threonine kinase activity"/>
    <property type="evidence" value="ECO:0007669"/>
    <property type="project" value="UniProtKB-KW"/>
</dbReference>
<evidence type="ECO:0000256" key="8">
    <source>
        <dbReference type="SAM" id="MobiDB-lite"/>
    </source>
</evidence>
<keyword evidence="2" id="KW-0723">Serine/threonine-protein kinase</keyword>
<dbReference type="GO" id="GO:0005524">
    <property type="term" value="F:ATP binding"/>
    <property type="evidence" value="ECO:0007669"/>
    <property type="project" value="UniProtKB-UniRule"/>
</dbReference>
<reference evidence="10" key="1">
    <citation type="submission" date="2020-08" db="EMBL/GenBank/DDBJ databases">
        <authorList>
            <person name="Hu Y."/>
            <person name="Nguyen S.V."/>
            <person name="Li F."/>
            <person name="Fanning S."/>
        </authorList>
    </citation>
    <scope>NUCLEOTIDE SEQUENCE</scope>
    <source>
        <strain evidence="10">SYSU D8009</strain>
    </source>
</reference>
<dbReference type="Gene3D" id="1.10.510.10">
    <property type="entry name" value="Transferase(Phosphotransferase) domain 1"/>
    <property type="match status" value="1"/>
</dbReference>
<dbReference type="PANTHER" id="PTHR43289">
    <property type="entry name" value="MITOGEN-ACTIVATED PROTEIN KINASE KINASE KINASE 20-RELATED"/>
    <property type="match status" value="1"/>
</dbReference>
<dbReference type="InterPro" id="IPR000719">
    <property type="entry name" value="Prot_kinase_dom"/>
</dbReference>
<dbReference type="Gene3D" id="3.30.200.20">
    <property type="entry name" value="Phosphorylase Kinase, domain 1"/>
    <property type="match status" value="1"/>
</dbReference>
<evidence type="ECO:0000256" key="2">
    <source>
        <dbReference type="ARBA" id="ARBA00022527"/>
    </source>
</evidence>
<dbReference type="SMART" id="SM00220">
    <property type="entry name" value="S_TKc"/>
    <property type="match status" value="1"/>
</dbReference>
<dbReference type="Proteomes" id="UP000600101">
    <property type="component" value="Unassembled WGS sequence"/>
</dbReference>